<organism evidence="1 2">
    <name type="scientific">Streptoalloteichus tenebrarius (strain ATCC 17920 / DSM 40477 / JCM 4838 / CBS 697.72 / NBRC 16177 / NCIMB 11028 / NRRL B-12390 / A12253. 1 / ISP 5477)</name>
    <name type="common">Streptomyces tenebrarius</name>
    <dbReference type="NCBI Taxonomy" id="1933"/>
    <lineage>
        <taxon>Bacteria</taxon>
        <taxon>Bacillati</taxon>
        <taxon>Actinomycetota</taxon>
        <taxon>Actinomycetes</taxon>
        <taxon>Pseudonocardiales</taxon>
        <taxon>Pseudonocardiaceae</taxon>
        <taxon>Streptoalloteichus</taxon>
    </lineage>
</organism>
<comment type="caution">
    <text evidence="1">The sequence shown here is derived from an EMBL/GenBank/DDBJ whole genome shotgun (WGS) entry which is preliminary data.</text>
</comment>
<proteinExistence type="predicted"/>
<dbReference type="EMBL" id="JAMTCP010000020">
    <property type="protein sequence ID" value="MCP2259760.1"/>
    <property type="molecule type" value="Genomic_DNA"/>
</dbReference>
<accession>A0ABT1HWF7</accession>
<name>A0ABT1HWF7_STRSD</name>
<reference evidence="1 2" key="1">
    <citation type="submission" date="2022-06" db="EMBL/GenBank/DDBJ databases">
        <title>Genomic Encyclopedia of Archaeal and Bacterial Type Strains, Phase II (KMG-II): from individual species to whole genera.</title>
        <authorList>
            <person name="Goeker M."/>
        </authorList>
    </citation>
    <scope>NUCLEOTIDE SEQUENCE [LARGE SCALE GENOMIC DNA]</scope>
    <source>
        <strain evidence="1 2">DSM 40477</strain>
    </source>
</reference>
<gene>
    <name evidence="1" type="ORF">LX15_003469</name>
</gene>
<sequence length="49" mass="5350">MAQDSLRGLAGHGVDHERLRYQPGIRLTKYVETLLAGPDPDLPTPPPLS</sequence>
<feature type="non-terminal residue" evidence="1">
    <location>
        <position position="49"/>
    </location>
</feature>
<protein>
    <submittedName>
        <fullName evidence="1">Uncharacterized protein</fullName>
    </submittedName>
</protein>
<evidence type="ECO:0000313" key="2">
    <source>
        <dbReference type="Proteomes" id="UP001205311"/>
    </source>
</evidence>
<dbReference type="Proteomes" id="UP001205311">
    <property type="component" value="Unassembled WGS sequence"/>
</dbReference>
<evidence type="ECO:0000313" key="1">
    <source>
        <dbReference type="EMBL" id="MCP2259760.1"/>
    </source>
</evidence>
<dbReference type="RefSeq" id="WP_380496756.1">
    <property type="nucleotide sequence ID" value="NZ_JBHMCX010000020.1"/>
</dbReference>
<keyword evidence="2" id="KW-1185">Reference proteome</keyword>